<proteinExistence type="predicted"/>
<keyword evidence="1" id="KW-0489">Methyltransferase</keyword>
<dbReference type="EC" id="2.1.1.222" evidence="1"/>
<dbReference type="PANTHER" id="PTHR43861:SF6">
    <property type="entry name" value="METHYLTRANSFERASE TYPE 11"/>
    <property type="match status" value="1"/>
</dbReference>
<keyword evidence="1" id="KW-0808">Transferase</keyword>
<protein>
    <submittedName>
        <fullName evidence="1">Class I SAM-dependent methyltransferase</fullName>
        <ecNumber evidence="1">2.1.1.222</ecNumber>
        <ecNumber evidence="1">2.1.1.64</ecNumber>
    </submittedName>
</protein>
<dbReference type="GO" id="GO:0032259">
    <property type="term" value="P:methylation"/>
    <property type="evidence" value="ECO:0007669"/>
    <property type="project" value="UniProtKB-KW"/>
</dbReference>
<dbReference type="EMBL" id="JBHUOS010000009">
    <property type="protein sequence ID" value="MFD2916282.1"/>
    <property type="molecule type" value="Genomic_DNA"/>
</dbReference>
<dbReference type="GO" id="GO:0061542">
    <property type="term" value="F:3-demethylubiquinol 3-O-methyltransferase activity"/>
    <property type="evidence" value="ECO:0007669"/>
    <property type="project" value="UniProtKB-EC"/>
</dbReference>
<organism evidence="1 2">
    <name type="scientific">Psychroserpens luteus</name>
    <dbReference type="NCBI Taxonomy" id="1434066"/>
    <lineage>
        <taxon>Bacteria</taxon>
        <taxon>Pseudomonadati</taxon>
        <taxon>Bacteroidota</taxon>
        <taxon>Flavobacteriia</taxon>
        <taxon>Flavobacteriales</taxon>
        <taxon>Flavobacteriaceae</taxon>
        <taxon>Psychroserpens</taxon>
    </lineage>
</organism>
<evidence type="ECO:0000313" key="1">
    <source>
        <dbReference type="EMBL" id="MFD2916282.1"/>
    </source>
</evidence>
<reference evidence="2" key="1">
    <citation type="journal article" date="2019" name="Int. J. Syst. Evol. Microbiol.">
        <title>The Global Catalogue of Microorganisms (GCM) 10K type strain sequencing project: providing services to taxonomists for standard genome sequencing and annotation.</title>
        <authorList>
            <consortium name="The Broad Institute Genomics Platform"/>
            <consortium name="The Broad Institute Genome Sequencing Center for Infectious Disease"/>
            <person name="Wu L."/>
            <person name="Ma J."/>
        </authorList>
    </citation>
    <scope>NUCLEOTIDE SEQUENCE [LARGE SCALE GENOMIC DNA]</scope>
    <source>
        <strain evidence="2">KCTC 32514</strain>
    </source>
</reference>
<sequence>MSNSDLNKTLEVNKKQAVFYNTKKKNLPTKIWSNIREKTLKGIRRELNILQGSYNLHKSWFGDLKDKKVLDLGCFSGNYHSLFLAENSKQYIGLDLSESGINRLNKKLEHLPNAKAVVKDFLSEDFKEKDFDIIYAYGVLHHFENVDLLISKLNEKLAPKGRIISYDPLETSRPIWLIRKLYRPFQSDAAWEWPFNRKTLKKLDSNFNILEKRGVLGHAKWYFIVNLLPLPKKTKVNIGKKWHKKDWEKSNASMSHLYKCMQLTMHMQKK</sequence>
<accession>A0ABW5ZTK8</accession>
<dbReference type="RefSeq" id="WP_194508289.1">
    <property type="nucleotide sequence ID" value="NZ_JADILU010000004.1"/>
</dbReference>
<dbReference type="SUPFAM" id="SSF53335">
    <property type="entry name" value="S-adenosyl-L-methionine-dependent methyltransferases"/>
    <property type="match status" value="1"/>
</dbReference>
<dbReference type="CDD" id="cd02440">
    <property type="entry name" value="AdoMet_MTases"/>
    <property type="match status" value="1"/>
</dbReference>
<dbReference type="Pfam" id="PF13489">
    <property type="entry name" value="Methyltransf_23"/>
    <property type="match status" value="1"/>
</dbReference>
<dbReference type="PANTHER" id="PTHR43861">
    <property type="entry name" value="TRANS-ACONITATE 2-METHYLTRANSFERASE-RELATED"/>
    <property type="match status" value="1"/>
</dbReference>
<name>A0ABW5ZTK8_9FLAO</name>
<dbReference type="GO" id="GO:0102208">
    <property type="term" value="F:2-polyprenyl-6-hydroxyphenol methylase activity"/>
    <property type="evidence" value="ECO:0007669"/>
    <property type="project" value="UniProtKB-EC"/>
</dbReference>
<evidence type="ECO:0000313" key="2">
    <source>
        <dbReference type="Proteomes" id="UP001597548"/>
    </source>
</evidence>
<dbReference type="Proteomes" id="UP001597548">
    <property type="component" value="Unassembled WGS sequence"/>
</dbReference>
<dbReference type="Gene3D" id="3.40.50.150">
    <property type="entry name" value="Vaccinia Virus protein VP39"/>
    <property type="match status" value="1"/>
</dbReference>
<comment type="caution">
    <text evidence="1">The sequence shown here is derived from an EMBL/GenBank/DDBJ whole genome shotgun (WGS) entry which is preliminary data.</text>
</comment>
<keyword evidence="2" id="KW-1185">Reference proteome</keyword>
<gene>
    <name evidence="1" type="ORF">ACFS29_11570</name>
</gene>
<dbReference type="EC" id="2.1.1.64" evidence="1"/>
<dbReference type="InterPro" id="IPR029063">
    <property type="entry name" value="SAM-dependent_MTases_sf"/>
</dbReference>